<dbReference type="InterPro" id="IPR047001">
    <property type="entry name" value="MnmG_C_subdom"/>
</dbReference>
<dbReference type="PROSITE" id="PS01280">
    <property type="entry name" value="GIDA_1"/>
    <property type="match status" value="1"/>
</dbReference>
<dbReference type="Pfam" id="PF01134">
    <property type="entry name" value="GIDA"/>
    <property type="match status" value="1"/>
</dbReference>
<accession>A0AAV9H6I0</accession>
<keyword evidence="3" id="KW-0285">Flavoprotein</keyword>
<dbReference type="FunFam" id="3.50.50.60:FF:000145">
    <property type="entry name" value="tRNA uridine 5-carboxymethylaminomethyl modification enzyme"/>
    <property type="match status" value="1"/>
</dbReference>
<dbReference type="PROSITE" id="PS01281">
    <property type="entry name" value="GIDA_2"/>
    <property type="match status" value="1"/>
</dbReference>
<comment type="function">
    <text evidence="6">Component of the MSS1-MTO1 complex that catalyzes the 5-carboxymethylaminomethyluridine (cmnm(5)U) modification at the 34th wobble position (U34) of mitochondrial tRNAs.</text>
</comment>
<dbReference type="Pfam" id="PF21680">
    <property type="entry name" value="GIDA_C_1st"/>
    <property type="match status" value="1"/>
</dbReference>
<sequence>MAAKLCFPRGLARPIRRPVRSLGANGLRRTFATVGSDSRPFDVVVVGGGHAGSEACAAAARAGAKTALITPSVDNLGVCSCNPSFGGIGKGTILREIDALDGLAGRVIDKAGVMFRVLNRSKGPAVWGPRAQIDRALYKKHMRAELESYPNLSVVLGSVADIVIAPNDDPTSQAKTKITGVRLESGEVLPTSQVIITTGTFLGGEIHIGLKAYPAGRMGEKATFGLSKSLNDAGFLLGRLKTGTPPRLDKKSIKWDILEKQYGDQPPNPFSYLNETVSVQDQLTCSLTSTNQATHDVVRANLDKTIHIRETVKGPRYCPSLESKVIRFGDKEKHIVWLEPEGFDNDIIYPNGLSCTVPEEAQLELLRTIRGLEDVVMLQPGYGVEYDYVDPRNLKRSLETKAIRGLFLAGQINGTTGYEEAAGQGIVAGINAGRAALGLDPLILGRGDAYIGIMIDDLVTKGVSEPYRMFTSRSEFRMSARADNADTRLTSLGRQAGVVSDARWTAFDAEHSAIAELSHVLQSKVMSRPKWARGGFKVQENGQPMSAYELLRTKQATVDKLCDLVPAVKNFSPKVQQRVLLESIYAPMVEKDARIIASMDRVERMELPLDLDYDVIFGLSEAEKQGLRATRPETLGQARRLECMTPAGSVKLLWHVRRLRPESQDRAADVAAAVAVEGDIETLEAQTRAAEI</sequence>
<keyword evidence="5" id="KW-0274">FAD</keyword>
<evidence type="ECO:0000313" key="8">
    <source>
        <dbReference type="EMBL" id="KAK4455894.1"/>
    </source>
</evidence>
<evidence type="ECO:0000256" key="4">
    <source>
        <dbReference type="ARBA" id="ARBA00022694"/>
    </source>
</evidence>
<evidence type="ECO:0000256" key="1">
    <source>
        <dbReference type="ARBA" id="ARBA00001974"/>
    </source>
</evidence>
<gene>
    <name evidence="8" type="ORF">QBC34DRAFT_314485</name>
</gene>
<dbReference type="Gene3D" id="3.50.50.60">
    <property type="entry name" value="FAD/NAD(P)-binding domain"/>
    <property type="match status" value="2"/>
</dbReference>
<feature type="domain" description="tRNA uridine 5-carboxymethylaminomethyl modification enzyme C-terminal subdomain" evidence="7">
    <location>
        <begin position="583"/>
        <end position="655"/>
    </location>
</feature>
<dbReference type="InterPro" id="IPR049312">
    <property type="entry name" value="GIDA_C_N"/>
</dbReference>
<dbReference type="InterPro" id="IPR004416">
    <property type="entry name" value="MnmG"/>
</dbReference>
<comment type="similarity">
    <text evidence="2">Belongs to the MnmG family.</text>
</comment>
<dbReference type="InterPro" id="IPR036188">
    <property type="entry name" value="FAD/NAD-bd_sf"/>
</dbReference>
<keyword evidence="4" id="KW-0819">tRNA processing</keyword>
<evidence type="ECO:0000256" key="5">
    <source>
        <dbReference type="ARBA" id="ARBA00022827"/>
    </source>
</evidence>
<comment type="caution">
    <text evidence="8">The sequence shown here is derived from an EMBL/GenBank/DDBJ whole genome shotgun (WGS) entry which is preliminary data.</text>
</comment>
<protein>
    <submittedName>
        <fullName evidence="8">Mitochondrial translation optimization protein</fullName>
    </submittedName>
</protein>
<dbReference type="SMART" id="SM01228">
    <property type="entry name" value="GIDA_assoc_3"/>
    <property type="match status" value="1"/>
</dbReference>
<dbReference type="PANTHER" id="PTHR11806">
    <property type="entry name" value="GLUCOSE INHIBITED DIVISION PROTEIN A"/>
    <property type="match status" value="1"/>
</dbReference>
<evidence type="ECO:0000256" key="6">
    <source>
        <dbReference type="ARBA" id="ARBA00054993"/>
    </source>
</evidence>
<reference evidence="8" key="1">
    <citation type="journal article" date="2023" name="Mol. Phylogenet. Evol.">
        <title>Genome-scale phylogeny and comparative genomics of the fungal order Sordariales.</title>
        <authorList>
            <person name="Hensen N."/>
            <person name="Bonometti L."/>
            <person name="Westerberg I."/>
            <person name="Brannstrom I.O."/>
            <person name="Guillou S."/>
            <person name="Cros-Aarteil S."/>
            <person name="Calhoun S."/>
            <person name="Haridas S."/>
            <person name="Kuo A."/>
            <person name="Mondo S."/>
            <person name="Pangilinan J."/>
            <person name="Riley R."/>
            <person name="LaButti K."/>
            <person name="Andreopoulos B."/>
            <person name="Lipzen A."/>
            <person name="Chen C."/>
            <person name="Yan M."/>
            <person name="Daum C."/>
            <person name="Ng V."/>
            <person name="Clum A."/>
            <person name="Steindorff A."/>
            <person name="Ohm R.A."/>
            <person name="Martin F."/>
            <person name="Silar P."/>
            <person name="Natvig D.O."/>
            <person name="Lalanne C."/>
            <person name="Gautier V."/>
            <person name="Ament-Velasquez S.L."/>
            <person name="Kruys A."/>
            <person name="Hutchinson M.I."/>
            <person name="Powell A.J."/>
            <person name="Barry K."/>
            <person name="Miller A.N."/>
            <person name="Grigoriev I.V."/>
            <person name="Debuchy R."/>
            <person name="Gladieux P."/>
            <person name="Hiltunen Thoren M."/>
            <person name="Johannesson H."/>
        </authorList>
    </citation>
    <scope>NUCLEOTIDE SEQUENCE</scope>
    <source>
        <strain evidence="8">PSN243</strain>
    </source>
</reference>
<dbReference type="InterPro" id="IPR002218">
    <property type="entry name" value="MnmG-rel"/>
</dbReference>
<dbReference type="PANTHER" id="PTHR11806:SF0">
    <property type="entry name" value="PROTEIN MTO1 HOMOLOG, MITOCHONDRIAL"/>
    <property type="match status" value="1"/>
</dbReference>
<dbReference type="InterPro" id="IPR044920">
    <property type="entry name" value="MnmG_C_subdom_sf"/>
</dbReference>
<name>A0AAV9H6I0_9PEZI</name>
<dbReference type="PRINTS" id="PR00411">
    <property type="entry name" value="PNDRDTASEI"/>
</dbReference>
<evidence type="ECO:0000256" key="2">
    <source>
        <dbReference type="ARBA" id="ARBA00007653"/>
    </source>
</evidence>
<dbReference type="GO" id="GO:0002098">
    <property type="term" value="P:tRNA wobble uridine modification"/>
    <property type="evidence" value="ECO:0007669"/>
    <property type="project" value="InterPro"/>
</dbReference>
<dbReference type="FunFam" id="3.50.50.60:FF:000002">
    <property type="entry name" value="tRNA uridine 5-carboxymethylaminomethyl modification enzyme MnmG"/>
    <property type="match status" value="1"/>
</dbReference>
<dbReference type="InterPro" id="IPR026904">
    <property type="entry name" value="MnmG_C"/>
</dbReference>
<dbReference type="Pfam" id="PF13932">
    <property type="entry name" value="SAM_GIDA_C"/>
    <property type="match status" value="1"/>
</dbReference>
<dbReference type="NCBIfam" id="TIGR00136">
    <property type="entry name" value="mnmG_gidA"/>
    <property type="match status" value="1"/>
</dbReference>
<dbReference type="InterPro" id="IPR020595">
    <property type="entry name" value="MnmG-rel_CS"/>
</dbReference>
<dbReference type="EMBL" id="MU865913">
    <property type="protein sequence ID" value="KAK4455894.1"/>
    <property type="molecule type" value="Genomic_DNA"/>
</dbReference>
<evidence type="ECO:0000256" key="3">
    <source>
        <dbReference type="ARBA" id="ARBA00022630"/>
    </source>
</evidence>
<comment type="cofactor">
    <cofactor evidence="1">
        <name>FAD</name>
        <dbReference type="ChEBI" id="CHEBI:57692"/>
    </cofactor>
</comment>
<evidence type="ECO:0000313" key="9">
    <source>
        <dbReference type="Proteomes" id="UP001321760"/>
    </source>
</evidence>
<dbReference type="SUPFAM" id="SSF51905">
    <property type="entry name" value="FAD/NAD(P)-binding domain"/>
    <property type="match status" value="1"/>
</dbReference>
<proteinExistence type="inferred from homology"/>
<organism evidence="8 9">
    <name type="scientific">Podospora aff. communis PSN243</name>
    <dbReference type="NCBI Taxonomy" id="3040156"/>
    <lineage>
        <taxon>Eukaryota</taxon>
        <taxon>Fungi</taxon>
        <taxon>Dikarya</taxon>
        <taxon>Ascomycota</taxon>
        <taxon>Pezizomycotina</taxon>
        <taxon>Sordariomycetes</taxon>
        <taxon>Sordariomycetidae</taxon>
        <taxon>Sordariales</taxon>
        <taxon>Podosporaceae</taxon>
        <taxon>Podospora</taxon>
    </lineage>
</organism>
<dbReference type="InterPro" id="IPR040131">
    <property type="entry name" value="MnmG_N"/>
</dbReference>
<keyword evidence="9" id="KW-1185">Reference proteome</keyword>
<reference evidence="8" key="2">
    <citation type="submission" date="2023-05" db="EMBL/GenBank/DDBJ databases">
        <authorList>
            <consortium name="Lawrence Berkeley National Laboratory"/>
            <person name="Steindorff A."/>
            <person name="Hensen N."/>
            <person name="Bonometti L."/>
            <person name="Westerberg I."/>
            <person name="Brannstrom I.O."/>
            <person name="Guillou S."/>
            <person name="Cros-Aarteil S."/>
            <person name="Calhoun S."/>
            <person name="Haridas S."/>
            <person name="Kuo A."/>
            <person name="Mondo S."/>
            <person name="Pangilinan J."/>
            <person name="Riley R."/>
            <person name="Labutti K."/>
            <person name="Andreopoulos B."/>
            <person name="Lipzen A."/>
            <person name="Chen C."/>
            <person name="Yanf M."/>
            <person name="Daum C."/>
            <person name="Ng V."/>
            <person name="Clum A."/>
            <person name="Ohm R."/>
            <person name="Martin F."/>
            <person name="Silar P."/>
            <person name="Natvig D."/>
            <person name="Lalanne C."/>
            <person name="Gautier V."/>
            <person name="Ament-Velasquez S.L."/>
            <person name="Kruys A."/>
            <person name="Hutchinson M.I."/>
            <person name="Powell A.J."/>
            <person name="Barry K."/>
            <person name="Miller A.N."/>
            <person name="Grigoriev I.V."/>
            <person name="Debuchy R."/>
            <person name="Gladieux P."/>
            <person name="Thoren M.H."/>
            <person name="Johannesson H."/>
        </authorList>
    </citation>
    <scope>NUCLEOTIDE SEQUENCE</scope>
    <source>
        <strain evidence="8">PSN243</strain>
    </source>
</reference>
<dbReference type="GO" id="GO:0030488">
    <property type="term" value="P:tRNA methylation"/>
    <property type="evidence" value="ECO:0007669"/>
    <property type="project" value="TreeGrafter"/>
</dbReference>
<dbReference type="Proteomes" id="UP001321760">
    <property type="component" value="Unassembled WGS sequence"/>
</dbReference>
<dbReference type="GO" id="GO:0005737">
    <property type="term" value="C:cytoplasm"/>
    <property type="evidence" value="ECO:0007669"/>
    <property type="project" value="UniProtKB-ARBA"/>
</dbReference>
<dbReference type="HAMAP" id="MF_00129">
    <property type="entry name" value="MnmG_GidA"/>
    <property type="match status" value="1"/>
</dbReference>
<dbReference type="AlphaFoldDB" id="A0AAV9H6I0"/>
<evidence type="ECO:0000259" key="7">
    <source>
        <dbReference type="SMART" id="SM01228"/>
    </source>
</evidence>
<dbReference type="Gene3D" id="1.10.150.570">
    <property type="entry name" value="GidA associated domain, C-terminal subdomain"/>
    <property type="match status" value="1"/>
</dbReference>
<dbReference type="GO" id="GO:0050660">
    <property type="term" value="F:flavin adenine dinucleotide binding"/>
    <property type="evidence" value="ECO:0007669"/>
    <property type="project" value="InterPro"/>
</dbReference>